<dbReference type="Gene3D" id="1.25.40.10">
    <property type="entry name" value="Tetratricopeptide repeat domain"/>
    <property type="match status" value="1"/>
</dbReference>
<dbReference type="KEGG" id="nmv:NITMOv2_0561"/>
<organism evidence="1 2">
    <name type="scientific">Nitrospira moscoviensis</name>
    <dbReference type="NCBI Taxonomy" id="42253"/>
    <lineage>
        <taxon>Bacteria</taxon>
        <taxon>Pseudomonadati</taxon>
        <taxon>Nitrospirota</taxon>
        <taxon>Nitrospiria</taxon>
        <taxon>Nitrospirales</taxon>
        <taxon>Nitrospiraceae</taxon>
        <taxon>Nitrospira</taxon>
    </lineage>
</organism>
<dbReference type="PATRIC" id="fig|42253.5.peg.555"/>
<proteinExistence type="predicted"/>
<keyword evidence="2" id="KW-1185">Reference proteome</keyword>
<protein>
    <submittedName>
        <fullName evidence="1">Uncharacterized protein</fullName>
    </submittedName>
</protein>
<name>A0A0K2G8S7_NITMO</name>
<dbReference type="SUPFAM" id="SSF48452">
    <property type="entry name" value="TPR-like"/>
    <property type="match status" value="1"/>
</dbReference>
<dbReference type="Proteomes" id="UP000069205">
    <property type="component" value="Chromosome"/>
</dbReference>
<dbReference type="STRING" id="42253.NITMOv2_0561"/>
<reference evidence="1 2" key="1">
    <citation type="journal article" date="2015" name="Proc. Natl. Acad. Sci. U.S.A.">
        <title>Expanded metabolic versatility of ubiquitous nitrite-oxidizing bacteria from the genus Nitrospira.</title>
        <authorList>
            <person name="Koch H."/>
            <person name="Lucker S."/>
            <person name="Albertsen M."/>
            <person name="Kitzinger K."/>
            <person name="Herbold C."/>
            <person name="Spieck E."/>
            <person name="Nielsen P.H."/>
            <person name="Wagner M."/>
            <person name="Daims H."/>
        </authorList>
    </citation>
    <scope>NUCLEOTIDE SEQUENCE [LARGE SCALE GENOMIC DNA]</scope>
    <source>
        <strain evidence="1 2">NSP M-1</strain>
    </source>
</reference>
<accession>A0A0K2G8S7</accession>
<dbReference type="InterPro" id="IPR019734">
    <property type="entry name" value="TPR_rpt"/>
</dbReference>
<dbReference type="EMBL" id="CP011801">
    <property type="protein sequence ID" value="ALA56997.1"/>
    <property type="molecule type" value="Genomic_DNA"/>
</dbReference>
<evidence type="ECO:0000313" key="2">
    <source>
        <dbReference type="Proteomes" id="UP000069205"/>
    </source>
</evidence>
<dbReference type="InterPro" id="IPR011990">
    <property type="entry name" value="TPR-like_helical_dom_sf"/>
</dbReference>
<dbReference type="OrthoDB" id="9777400at2"/>
<sequence length="392" mass="43726">MWRPFVAMLGCLIVGETALMAEPYIPAQDSTVLERLRLNAADPVARQTRALRKELAADPRDLTKAVQLAAIYLHLSRTDGDPRYLGHAQATLAPWWPEPLPPPPVLLLRATIRQRLHEFDQALTDLDRLIQRQPAHAQAWLTKATILQVQGRYGDARRSCQVLVRLAARHVALACAADLAGLTGQSQAARESLKRTLSRPGLPAAERVWLLTILAEMSERTGAAPEAERFFTEALRLAGKDHYVLGAYADFLLDHDRPREVLALLQNEVRADGLLLRLALAEHSLGLPAENDHRTMLAARFAAARERGGSLHLREEARFTLALLREPDRALALAQANWAIQREPWDARLLLASALASGKLREAAPVLDWLKRHHIEDQRLRLLAAKFPGWTS</sequence>
<dbReference type="SMART" id="SM00028">
    <property type="entry name" value="TPR"/>
    <property type="match status" value="3"/>
</dbReference>
<dbReference type="RefSeq" id="WP_053378404.1">
    <property type="nucleotide sequence ID" value="NZ_CP011801.1"/>
</dbReference>
<gene>
    <name evidence="1" type="ORF">NITMOv2_0561</name>
</gene>
<dbReference type="AlphaFoldDB" id="A0A0K2G8S7"/>
<evidence type="ECO:0000313" key="1">
    <source>
        <dbReference type="EMBL" id="ALA56997.1"/>
    </source>
</evidence>